<organism evidence="1 2">
    <name type="scientific">Cohnella lupini</name>
    <dbReference type="NCBI Taxonomy" id="1294267"/>
    <lineage>
        <taxon>Bacteria</taxon>
        <taxon>Bacillati</taxon>
        <taxon>Bacillota</taxon>
        <taxon>Bacilli</taxon>
        <taxon>Bacillales</taxon>
        <taxon>Paenibacillaceae</taxon>
        <taxon>Cohnella</taxon>
    </lineage>
</organism>
<evidence type="ECO:0000313" key="2">
    <source>
        <dbReference type="Proteomes" id="UP000256869"/>
    </source>
</evidence>
<dbReference type="AlphaFoldDB" id="A0A3D9ITM8"/>
<dbReference type="EMBL" id="QRDY01000002">
    <property type="protein sequence ID" value="RED65055.1"/>
    <property type="molecule type" value="Genomic_DNA"/>
</dbReference>
<accession>A0A3D9ITM8</accession>
<dbReference type="OrthoDB" id="20005at2"/>
<proteinExistence type="predicted"/>
<sequence length="528" mass="59690">MRSYRSHLLHAAPSSAASIVRKPTFRSSAIFPVFRTAGIKTRICYLGYWMVKRSIPEIQSVVTLRSKEGTILFRTSERITQARAYRVELDDLLVGAGKQDLPEFTGSLEVEFFSSRDLVFSYPAVVVNYYGAEFSSLVHTAQRVYNDSEDRNSNQEALVAEAGFNVYADGDREPFFSFINGFEPVRNGRISMKFFNAKKETMDFPIEVPYLAPYETIVVYPARHTDLQGFLDGKPGTARIGFDVDWVFPRIIAGNLQRSKEAISVTHTYYDCSSRSGKDDYWQDPQPGWHSASMLIPVSLQGDRYTHVNFYPIYSPCELEIDVELYDSDGNLLGTKSNAQTISPTDNRLQTLDIRSLCLELEIAASEQSMSANLVARPIRSSRLPTRLKVGLDYGLNASSLSSNICKSMDVFNPALEQKKSSFHWAPIVTDQEDGIVWIMNSGPMNPYTRLATVTLTFYREQDTETLSRRLTLSPNGSYCLRVSEEPELRDFFDNRIGWYTCVSDNPHIKTYYLCESSSGIVGGDHDF</sequence>
<reference evidence="1 2" key="1">
    <citation type="submission" date="2018-07" db="EMBL/GenBank/DDBJ databases">
        <title>Genomic Encyclopedia of Type Strains, Phase III (KMG-III): the genomes of soil and plant-associated and newly described type strains.</title>
        <authorList>
            <person name="Whitman W."/>
        </authorList>
    </citation>
    <scope>NUCLEOTIDE SEQUENCE [LARGE SCALE GENOMIC DNA]</scope>
    <source>
        <strain evidence="1 2">CECT 8236</strain>
    </source>
</reference>
<name>A0A3D9ITM8_9BACL</name>
<gene>
    <name evidence="1" type="ORF">DFP95_102477</name>
</gene>
<dbReference type="Proteomes" id="UP000256869">
    <property type="component" value="Unassembled WGS sequence"/>
</dbReference>
<comment type="caution">
    <text evidence="1">The sequence shown here is derived from an EMBL/GenBank/DDBJ whole genome shotgun (WGS) entry which is preliminary data.</text>
</comment>
<protein>
    <submittedName>
        <fullName evidence="1">Uncharacterized protein</fullName>
    </submittedName>
</protein>
<evidence type="ECO:0000313" key="1">
    <source>
        <dbReference type="EMBL" id="RED65055.1"/>
    </source>
</evidence>
<dbReference type="RefSeq" id="WP_115991785.1">
    <property type="nucleotide sequence ID" value="NZ_QRDY01000002.1"/>
</dbReference>
<keyword evidence="2" id="KW-1185">Reference proteome</keyword>